<dbReference type="AlphaFoldDB" id="A0A6L3ZF59"/>
<dbReference type="OrthoDB" id="9805479at2"/>
<keyword evidence="1" id="KW-0472">Membrane</keyword>
<organism evidence="2 3">
    <name type="scientific">Phaeocystidibacter marisrubri</name>
    <dbReference type="NCBI Taxonomy" id="1577780"/>
    <lineage>
        <taxon>Bacteria</taxon>
        <taxon>Pseudomonadati</taxon>
        <taxon>Bacteroidota</taxon>
        <taxon>Flavobacteriia</taxon>
        <taxon>Flavobacteriales</taxon>
        <taxon>Phaeocystidibacteraceae</taxon>
        <taxon>Phaeocystidibacter</taxon>
    </lineage>
</organism>
<feature type="transmembrane region" description="Helical" evidence="1">
    <location>
        <begin position="51"/>
        <end position="71"/>
    </location>
</feature>
<feature type="transmembrane region" description="Helical" evidence="1">
    <location>
        <begin position="127"/>
        <end position="146"/>
    </location>
</feature>
<sequence>MHEALVLDNQPKLHARAQGLYLLLAALFISALITCNIIANKFIALDLLGKTFVISVGVLPYPITFLITDILSEVYGRKRTNHVVLAGFVVSLFVLFILWLGHIFPAIESSPVKDSAYNTVFQNSGRVMMASMAAYLSAQLVDIRLFHFWKKTTKGKHLWIRNNFSTIFSQLIDTTLVVGIIFIGTESQANIPGYIGDGWLFKVICAALDTVLIYAIMFVIRKQFGLTHGQEIKL</sequence>
<name>A0A6L3ZF59_9FLAO</name>
<protein>
    <recommendedName>
        <fullName evidence="1">Probable queuosine precursor transporter</fullName>
        <shortName evidence="1">Q precursor transporter</shortName>
    </recommendedName>
</protein>
<dbReference type="NCBIfam" id="TIGR00697">
    <property type="entry name" value="queuosine precursor transporter"/>
    <property type="match status" value="1"/>
</dbReference>
<comment type="caution">
    <text evidence="2">The sequence shown here is derived from an EMBL/GenBank/DDBJ whole genome shotgun (WGS) entry which is preliminary data.</text>
</comment>
<dbReference type="GO" id="GO:0005886">
    <property type="term" value="C:plasma membrane"/>
    <property type="evidence" value="ECO:0007669"/>
    <property type="project" value="UniProtKB-SubCell"/>
</dbReference>
<dbReference type="Pfam" id="PF02592">
    <property type="entry name" value="Vut_1"/>
    <property type="match status" value="1"/>
</dbReference>
<evidence type="ECO:0000313" key="2">
    <source>
        <dbReference type="EMBL" id="KAB2816042.1"/>
    </source>
</evidence>
<dbReference type="InterPro" id="IPR003744">
    <property type="entry name" value="YhhQ"/>
</dbReference>
<keyword evidence="1" id="KW-0813">Transport</keyword>
<dbReference type="EMBL" id="WBVQ01000002">
    <property type="protein sequence ID" value="KAB2816042.1"/>
    <property type="molecule type" value="Genomic_DNA"/>
</dbReference>
<keyword evidence="1" id="KW-1003">Cell membrane</keyword>
<gene>
    <name evidence="2" type="ORF">F8C82_10140</name>
</gene>
<keyword evidence="3" id="KW-1185">Reference proteome</keyword>
<dbReference type="PANTHER" id="PTHR34300">
    <property type="entry name" value="QUEUOSINE PRECURSOR TRANSPORTER-RELATED"/>
    <property type="match status" value="1"/>
</dbReference>
<reference evidence="2 3" key="1">
    <citation type="submission" date="2019-10" db="EMBL/GenBank/DDBJ databases">
        <title>Genome sequence of Phaeocystidibacter marisrubri JCM30614 (type strain).</title>
        <authorList>
            <person name="Bowman J.P."/>
        </authorList>
    </citation>
    <scope>NUCLEOTIDE SEQUENCE [LARGE SCALE GENOMIC DNA]</scope>
    <source>
        <strain evidence="2 3">JCM 30614</strain>
    </source>
</reference>
<dbReference type="RefSeq" id="WP_151693471.1">
    <property type="nucleotide sequence ID" value="NZ_BMGX01000001.1"/>
</dbReference>
<dbReference type="HAMAP" id="MF_02088">
    <property type="entry name" value="Q_prec_transport"/>
    <property type="match status" value="1"/>
</dbReference>
<feature type="transmembrane region" description="Helical" evidence="1">
    <location>
        <begin position="167"/>
        <end position="184"/>
    </location>
</feature>
<feature type="transmembrane region" description="Helical" evidence="1">
    <location>
        <begin position="20"/>
        <end position="39"/>
    </location>
</feature>
<feature type="transmembrane region" description="Helical" evidence="1">
    <location>
        <begin position="199"/>
        <end position="220"/>
    </location>
</feature>
<proteinExistence type="inferred from homology"/>
<evidence type="ECO:0000313" key="3">
    <source>
        <dbReference type="Proteomes" id="UP000484164"/>
    </source>
</evidence>
<dbReference type="PANTHER" id="PTHR34300:SF2">
    <property type="entry name" value="QUEUOSINE PRECURSOR TRANSPORTER-RELATED"/>
    <property type="match status" value="1"/>
</dbReference>
<feature type="transmembrane region" description="Helical" evidence="1">
    <location>
        <begin position="83"/>
        <end position="107"/>
    </location>
</feature>
<dbReference type="GO" id="GO:0022857">
    <property type="term" value="F:transmembrane transporter activity"/>
    <property type="evidence" value="ECO:0007669"/>
    <property type="project" value="UniProtKB-UniRule"/>
</dbReference>
<keyword evidence="1" id="KW-0812">Transmembrane</keyword>
<comment type="similarity">
    <text evidence="1">Belongs to the vitamin uptake transporter (VUT/ECF) (TC 2.A.88) family. Q precursor transporter subfamily.</text>
</comment>
<dbReference type="Proteomes" id="UP000484164">
    <property type="component" value="Unassembled WGS sequence"/>
</dbReference>
<accession>A0A6L3ZF59</accession>
<evidence type="ECO:0000256" key="1">
    <source>
        <dbReference type="HAMAP-Rule" id="MF_02088"/>
    </source>
</evidence>
<comment type="subcellular location">
    <subcellularLocation>
        <location evidence="1">Cell membrane</location>
        <topology evidence="1">Multi-pass membrane protein</topology>
    </subcellularLocation>
</comment>
<comment type="function">
    <text evidence="1">Involved in the import of queuosine (Q) precursors, required for Q precursor salvage.</text>
</comment>
<keyword evidence="1" id="KW-1133">Transmembrane helix</keyword>